<dbReference type="EMBL" id="GBXM01009657">
    <property type="protein sequence ID" value="JAH98920.1"/>
    <property type="molecule type" value="Transcribed_RNA"/>
</dbReference>
<accession>A0A0E9XAR3</accession>
<name>A0A0E9XAR3_ANGAN</name>
<proteinExistence type="predicted"/>
<organism evidence="1">
    <name type="scientific">Anguilla anguilla</name>
    <name type="common">European freshwater eel</name>
    <name type="synonym">Muraena anguilla</name>
    <dbReference type="NCBI Taxonomy" id="7936"/>
    <lineage>
        <taxon>Eukaryota</taxon>
        <taxon>Metazoa</taxon>
        <taxon>Chordata</taxon>
        <taxon>Craniata</taxon>
        <taxon>Vertebrata</taxon>
        <taxon>Euteleostomi</taxon>
        <taxon>Actinopterygii</taxon>
        <taxon>Neopterygii</taxon>
        <taxon>Teleostei</taxon>
        <taxon>Anguilliformes</taxon>
        <taxon>Anguillidae</taxon>
        <taxon>Anguilla</taxon>
    </lineage>
</organism>
<evidence type="ECO:0000313" key="1">
    <source>
        <dbReference type="EMBL" id="JAH98920.1"/>
    </source>
</evidence>
<sequence length="59" mass="7185">MCFMITLIFVYYLCIIEFECTLCHKKHQFRLAIYNFLMFCKIVPSALPHFKNKLLQIKH</sequence>
<reference evidence="1" key="2">
    <citation type="journal article" date="2015" name="Fish Shellfish Immunol.">
        <title>Early steps in the European eel (Anguilla anguilla)-Vibrio vulnificus interaction in the gills: Role of the RtxA13 toxin.</title>
        <authorList>
            <person name="Callol A."/>
            <person name="Pajuelo D."/>
            <person name="Ebbesson L."/>
            <person name="Teles M."/>
            <person name="MacKenzie S."/>
            <person name="Amaro C."/>
        </authorList>
    </citation>
    <scope>NUCLEOTIDE SEQUENCE</scope>
</reference>
<dbReference type="AlphaFoldDB" id="A0A0E9XAR3"/>
<reference evidence="1" key="1">
    <citation type="submission" date="2014-11" db="EMBL/GenBank/DDBJ databases">
        <authorList>
            <person name="Amaro Gonzalez C."/>
        </authorList>
    </citation>
    <scope>NUCLEOTIDE SEQUENCE</scope>
</reference>
<protein>
    <submittedName>
        <fullName evidence="1">Uncharacterized protein</fullName>
    </submittedName>
</protein>